<keyword evidence="2" id="KW-0486">Methionine biosynthesis</keyword>
<evidence type="ECO:0000313" key="4">
    <source>
        <dbReference type="Proteomes" id="UP001301797"/>
    </source>
</evidence>
<feature type="binding site" evidence="2">
    <location>
        <begin position="51"/>
        <end position="53"/>
    </location>
    <ligand>
        <name>substrate</name>
    </ligand>
</feature>
<dbReference type="InterPro" id="IPR042529">
    <property type="entry name" value="IF_2B-like_C"/>
</dbReference>
<evidence type="ECO:0000313" key="3">
    <source>
        <dbReference type="EMBL" id="WOF16421.1"/>
    </source>
</evidence>
<dbReference type="GO" id="GO:0019509">
    <property type="term" value="P:L-methionine salvage from methylthioadenosine"/>
    <property type="evidence" value="ECO:0007669"/>
    <property type="project" value="UniProtKB-UniRule"/>
</dbReference>
<reference evidence="3 4" key="1">
    <citation type="submission" date="2019-09" db="EMBL/GenBank/DDBJ databases">
        <title>The complete genome of Methanoplanus sp. FWC-SCC4.</title>
        <authorList>
            <person name="Chen S.-C."/>
            <person name="Zhou Y.-Z."/>
            <person name="Lai M.-C."/>
        </authorList>
    </citation>
    <scope>NUCLEOTIDE SEQUENCE [LARGE SCALE GENOMIC DNA]</scope>
    <source>
        <strain evidence="3 4">FWC-SCC4</strain>
    </source>
</reference>
<dbReference type="InterPro" id="IPR011559">
    <property type="entry name" value="Initiation_fac_2B_a/b/d"/>
</dbReference>
<name>A0AA97I3Z5_9EURY</name>
<dbReference type="FunFam" id="3.40.50.10470:FF:000006">
    <property type="entry name" value="Methylthioribose-1-phosphate isomerase"/>
    <property type="match status" value="1"/>
</dbReference>
<feature type="binding site" evidence="2">
    <location>
        <begin position="249"/>
        <end position="250"/>
    </location>
    <ligand>
        <name>substrate</name>
    </ligand>
</feature>
<dbReference type="Proteomes" id="UP001301797">
    <property type="component" value="Chromosome"/>
</dbReference>
<dbReference type="GeneID" id="85229849"/>
<dbReference type="PANTHER" id="PTHR43475">
    <property type="entry name" value="METHYLTHIORIBOSE-1-PHOSPHATE ISOMERASE"/>
    <property type="match status" value="1"/>
</dbReference>
<dbReference type="EMBL" id="CP043875">
    <property type="protein sequence ID" value="WOF16421.1"/>
    <property type="molecule type" value="Genomic_DNA"/>
</dbReference>
<keyword evidence="1 2" id="KW-0413">Isomerase</keyword>
<dbReference type="GO" id="GO:0046523">
    <property type="term" value="F:S-methyl-5-thioribose-1-phosphate isomerase activity"/>
    <property type="evidence" value="ECO:0007669"/>
    <property type="project" value="UniProtKB-UniRule"/>
</dbReference>
<dbReference type="KEGG" id="mefw:F1737_06735"/>
<dbReference type="FunFam" id="1.20.120.420:FF:000003">
    <property type="entry name" value="Methylthioribose-1-phosphate isomerase"/>
    <property type="match status" value="1"/>
</dbReference>
<dbReference type="Gene3D" id="1.20.120.420">
    <property type="entry name" value="translation initiation factor eif-2b, domain 1"/>
    <property type="match status" value="1"/>
</dbReference>
<feature type="active site" description="Proton donor" evidence="2">
    <location>
        <position position="240"/>
    </location>
</feature>
<protein>
    <recommendedName>
        <fullName evidence="2">Putative methylthioribose-1-phosphate isomerase</fullName>
        <shortName evidence="2">M1Pi</shortName>
        <shortName evidence="2">MTR-1-P isomerase</shortName>
        <ecNumber evidence="2">5.3.1.23</ecNumber>
    </recommendedName>
    <alternativeName>
        <fullName evidence="2">MTNA-like protein</fullName>
        <shortName evidence="2">aMTNA</shortName>
    </alternativeName>
    <alternativeName>
        <fullName evidence="2">S-methyl-5-thioribose-1-phosphate isomerase</fullName>
    </alternativeName>
</protein>
<dbReference type="InterPro" id="IPR005251">
    <property type="entry name" value="IF-M1Pi"/>
</dbReference>
<dbReference type="NCBIfam" id="TIGR00524">
    <property type="entry name" value="eIF-2B_rel"/>
    <property type="match status" value="1"/>
</dbReference>
<comment type="similarity">
    <text evidence="2">Belongs to the EIF-2B alpha/beta/delta subunits family. MtnA subfamily.</text>
</comment>
<evidence type="ECO:0000256" key="2">
    <source>
        <dbReference type="HAMAP-Rule" id="MF_01678"/>
    </source>
</evidence>
<dbReference type="InterPro" id="IPR037171">
    <property type="entry name" value="NagB/RpiA_transferase-like"/>
</dbReference>
<organism evidence="3 4">
    <name type="scientific">Methanochimaera problematica</name>
    <dbReference type="NCBI Taxonomy" id="2609417"/>
    <lineage>
        <taxon>Archaea</taxon>
        <taxon>Methanobacteriati</taxon>
        <taxon>Methanobacteriota</taxon>
        <taxon>Stenosarchaea group</taxon>
        <taxon>Methanomicrobia</taxon>
        <taxon>Methanomicrobiales</taxon>
        <taxon>Methanomicrobiaceae</taxon>
        <taxon>Methanochimaera</taxon>
    </lineage>
</organism>
<keyword evidence="2" id="KW-0028">Amino-acid biosynthesis</keyword>
<dbReference type="NCBIfam" id="TIGR00512">
    <property type="entry name" value="salvage_mtnA"/>
    <property type="match status" value="1"/>
</dbReference>
<dbReference type="Pfam" id="PF01008">
    <property type="entry name" value="IF-2B"/>
    <property type="match status" value="1"/>
</dbReference>
<feature type="binding site" evidence="2">
    <location>
        <position position="199"/>
    </location>
    <ligand>
        <name>substrate</name>
    </ligand>
</feature>
<comment type="function">
    <text evidence="2">Catalyzes the interconversion of methylthioribose-1-phosphate (MTR-1-P) into methylthioribulose-1-phosphate (MTRu-1-P).</text>
</comment>
<accession>A0AA97I3Z5</accession>
<evidence type="ECO:0000256" key="1">
    <source>
        <dbReference type="ARBA" id="ARBA00023235"/>
    </source>
</evidence>
<feature type="site" description="Transition state stabilizer" evidence="2">
    <location>
        <position position="160"/>
    </location>
</feature>
<dbReference type="SUPFAM" id="SSF100950">
    <property type="entry name" value="NagB/RpiA/CoA transferase-like"/>
    <property type="match status" value="1"/>
</dbReference>
<dbReference type="RefSeq" id="WP_317135836.1">
    <property type="nucleotide sequence ID" value="NZ_CP043875.1"/>
</dbReference>
<dbReference type="AlphaFoldDB" id="A0AA97I3Z5"/>
<dbReference type="EC" id="5.3.1.23" evidence="2"/>
<sequence>MKINNDKTIFWNYDKNCIEFVEQTLLPVQYNIIECDRVERLAKAIKRLEVRGAPALGVAGAFGIALSCLEHDDCNMEAFFKLVSDDAKYLKSTRPTAVNLSWGITRVLDKIKSSGTLKEARETALMEAEAVAREDEAMCHSIGNYGAEYLPDKCTVLTHCNAGALACYTWGTALGVIRSAVKAGKDVSVISCETRPLNQGSRLTAWELSRDNIPVKTITDSTAAFLMKKGEIDAVIVGADRITPDAVFNKIGTYMHAVCARYHNIPFYVAAPYSTFDATGKESDIIIEERDREELAFCGNKQLMPKSVPAINYAFDPTPMELVTAIFTEKGVLKPPFTKDFPIA</sequence>
<dbReference type="Gene3D" id="3.40.50.10470">
    <property type="entry name" value="Translation initiation factor eif-2b, domain 2"/>
    <property type="match status" value="1"/>
</dbReference>
<keyword evidence="4" id="KW-1185">Reference proteome</keyword>
<dbReference type="InterPro" id="IPR027363">
    <property type="entry name" value="M1Pi_N"/>
</dbReference>
<comment type="catalytic activity">
    <reaction evidence="2">
        <text>5-(methylsulfanyl)-alpha-D-ribose 1-phosphate = 5-(methylsulfanyl)-D-ribulose 1-phosphate</text>
        <dbReference type="Rhea" id="RHEA:19989"/>
        <dbReference type="ChEBI" id="CHEBI:58533"/>
        <dbReference type="ChEBI" id="CHEBI:58548"/>
        <dbReference type="EC" id="5.3.1.23"/>
    </reaction>
</comment>
<dbReference type="InterPro" id="IPR000649">
    <property type="entry name" value="IF-2B-related"/>
</dbReference>
<dbReference type="NCBIfam" id="NF004326">
    <property type="entry name" value="PRK05720.1"/>
    <property type="match status" value="1"/>
</dbReference>
<feature type="binding site" evidence="2">
    <location>
        <position position="94"/>
    </location>
    <ligand>
        <name>substrate</name>
    </ligand>
</feature>
<proteinExistence type="inferred from homology"/>
<dbReference type="HAMAP" id="MF_01678">
    <property type="entry name" value="Salvage_MtnA"/>
    <property type="match status" value="1"/>
</dbReference>
<dbReference type="PANTHER" id="PTHR43475:SF1">
    <property type="entry name" value="METHYLTHIORIBOSE-1-PHOSPHATE ISOMERASE"/>
    <property type="match status" value="1"/>
</dbReference>
<gene>
    <name evidence="3" type="primary">mtnA</name>
    <name evidence="3" type="ORF">F1737_06735</name>
</gene>